<dbReference type="AlphaFoldDB" id="A0A940T3K1"/>
<dbReference type="GO" id="GO:0030655">
    <property type="term" value="P:beta-lactam antibiotic catabolic process"/>
    <property type="evidence" value="ECO:0007669"/>
    <property type="project" value="InterPro"/>
</dbReference>
<sequence length="418" mass="44287">MTQLGVPDFELGEAPGGVISRYSDGVPTVSFALVDKTGAVLREHEAERTFYVAPATGVGRLVATASADEDRQAEVPQQTSALGLARLAFKLGRSEAISTGSQDGNYSDSDTGVAHDVTFIELDGQTLCLAACTRGYTAPQGATVFRAISHALLQETNDAPARNPSLSYTLLDSAGNTTDGYGEEHEYYAASTVKLAVAAAVLLRVDAGTLSLEHTLPSTRTYASRLAGSPAFTIGAGEADPGMPTEGAPVSLSWCLERMITHSSNETTNLLTEFIGLGAVDEACKQLGITEVSMTRLICDYAASQADYTHTATTRGLARLVWELTCGEHFSMASREQMLKLLRAQYFPIISAGLPEGTAWGSKSGWDDGIRHDVAVIGEPGGSDFRVLAVCTEGFTPRGAIELITVLTRAIDPTRTRP</sequence>
<reference evidence="2" key="1">
    <citation type="submission" date="2021-02" db="EMBL/GenBank/DDBJ databases">
        <title>Sequencing the genomes of 1000 actinobacteria strains.</title>
        <authorList>
            <person name="Klenk H.-P."/>
        </authorList>
    </citation>
    <scope>NUCLEOTIDE SEQUENCE</scope>
    <source>
        <strain evidence="2">DSM 22850</strain>
    </source>
</reference>
<dbReference type="InterPro" id="IPR012338">
    <property type="entry name" value="Beta-lactam/transpept-like"/>
</dbReference>
<dbReference type="GO" id="GO:0046677">
    <property type="term" value="P:response to antibiotic"/>
    <property type="evidence" value="ECO:0007669"/>
    <property type="project" value="InterPro"/>
</dbReference>
<accession>A0A940T3K1</accession>
<dbReference type="EMBL" id="JAFIDA010000001">
    <property type="protein sequence ID" value="MBP1325844.1"/>
    <property type="molecule type" value="Genomic_DNA"/>
</dbReference>
<name>A0A940T3K1_9MICO</name>
<gene>
    <name evidence="2" type="ORF">JOF28_001076</name>
</gene>
<proteinExistence type="predicted"/>
<comment type="caution">
    <text evidence="2">The sequence shown here is derived from an EMBL/GenBank/DDBJ whole genome shotgun (WGS) entry which is preliminary data.</text>
</comment>
<dbReference type="Pfam" id="PF13354">
    <property type="entry name" value="Beta-lactamase2"/>
    <property type="match status" value="1"/>
</dbReference>
<evidence type="ECO:0000259" key="1">
    <source>
        <dbReference type="Pfam" id="PF13354"/>
    </source>
</evidence>
<dbReference type="SUPFAM" id="SSF56601">
    <property type="entry name" value="beta-lactamase/transpeptidase-like"/>
    <property type="match status" value="1"/>
</dbReference>
<protein>
    <submittedName>
        <fullName evidence="2">Beta-lactamase class A</fullName>
    </submittedName>
</protein>
<dbReference type="Gene3D" id="3.40.710.10">
    <property type="entry name" value="DD-peptidase/beta-lactamase superfamily"/>
    <property type="match status" value="1"/>
</dbReference>
<keyword evidence="3" id="KW-1185">Reference proteome</keyword>
<dbReference type="RefSeq" id="WP_209704849.1">
    <property type="nucleotide sequence ID" value="NZ_JAFIDA010000001.1"/>
</dbReference>
<evidence type="ECO:0000313" key="3">
    <source>
        <dbReference type="Proteomes" id="UP000675163"/>
    </source>
</evidence>
<feature type="domain" description="Beta-lactamase class A catalytic" evidence="1">
    <location>
        <begin position="178"/>
        <end position="392"/>
    </location>
</feature>
<dbReference type="Proteomes" id="UP000675163">
    <property type="component" value="Unassembled WGS sequence"/>
</dbReference>
<dbReference type="PANTHER" id="PTHR35333:SF3">
    <property type="entry name" value="BETA-LACTAMASE-TYPE TRANSPEPTIDASE FOLD CONTAINING PROTEIN"/>
    <property type="match status" value="1"/>
</dbReference>
<organism evidence="2 3">
    <name type="scientific">Leucobacter exalbidus</name>
    <dbReference type="NCBI Taxonomy" id="662960"/>
    <lineage>
        <taxon>Bacteria</taxon>
        <taxon>Bacillati</taxon>
        <taxon>Actinomycetota</taxon>
        <taxon>Actinomycetes</taxon>
        <taxon>Micrococcales</taxon>
        <taxon>Microbacteriaceae</taxon>
        <taxon>Leucobacter</taxon>
    </lineage>
</organism>
<evidence type="ECO:0000313" key="2">
    <source>
        <dbReference type="EMBL" id="MBP1325844.1"/>
    </source>
</evidence>
<dbReference type="GO" id="GO:0008800">
    <property type="term" value="F:beta-lactamase activity"/>
    <property type="evidence" value="ECO:0007669"/>
    <property type="project" value="InterPro"/>
</dbReference>
<dbReference type="InterPro" id="IPR045155">
    <property type="entry name" value="Beta-lactam_cat"/>
</dbReference>
<dbReference type="InterPro" id="IPR000871">
    <property type="entry name" value="Beta-lactam_class-A"/>
</dbReference>
<dbReference type="PANTHER" id="PTHR35333">
    <property type="entry name" value="BETA-LACTAMASE"/>
    <property type="match status" value="1"/>
</dbReference>